<protein>
    <recommendedName>
        <fullName evidence="2">Metallo-beta-lactamase domain-containing protein</fullName>
    </recommendedName>
</protein>
<name>A0A3R5XWN1_9BACT</name>
<dbReference type="KEGG" id="gtl:EP073_06045"/>
<dbReference type="PANTHER" id="PTHR15032">
    <property type="entry name" value="N-ACYL-PHOSPHATIDYLETHANOLAMINE-HYDROLYZING PHOSPHOLIPASE D"/>
    <property type="match status" value="1"/>
</dbReference>
<dbReference type="GO" id="GO:0070290">
    <property type="term" value="F:N-acylphosphatidylethanolamine-specific phospholipase D activity"/>
    <property type="evidence" value="ECO:0007669"/>
    <property type="project" value="InterPro"/>
</dbReference>
<feature type="chain" id="PRO_5018567484" description="Metallo-beta-lactamase domain-containing protein" evidence="1">
    <location>
        <begin position="20"/>
        <end position="338"/>
    </location>
</feature>
<evidence type="ECO:0000313" key="3">
    <source>
        <dbReference type="EMBL" id="QAR32983.1"/>
    </source>
</evidence>
<dbReference type="GO" id="GO:0005737">
    <property type="term" value="C:cytoplasm"/>
    <property type="evidence" value="ECO:0007669"/>
    <property type="project" value="TreeGrafter"/>
</dbReference>
<keyword evidence="1" id="KW-0732">Signal</keyword>
<dbReference type="InterPro" id="IPR024884">
    <property type="entry name" value="NAPE-PLD"/>
</dbReference>
<gene>
    <name evidence="3" type="ORF">EP073_06045</name>
</gene>
<dbReference type="PROSITE" id="PS51257">
    <property type="entry name" value="PROKAR_LIPOPROTEIN"/>
    <property type="match status" value="1"/>
</dbReference>
<dbReference type="Gene3D" id="3.60.15.10">
    <property type="entry name" value="Ribonuclease Z/Hydroxyacylglutathione hydrolase-like"/>
    <property type="match status" value="1"/>
</dbReference>
<dbReference type="PANTHER" id="PTHR15032:SF4">
    <property type="entry name" value="N-ACYL-PHOSPHATIDYLETHANOLAMINE-HYDROLYZING PHOSPHOLIPASE D"/>
    <property type="match status" value="1"/>
</dbReference>
<dbReference type="Proteomes" id="UP000287502">
    <property type="component" value="Chromosome"/>
</dbReference>
<evidence type="ECO:0000256" key="1">
    <source>
        <dbReference type="SAM" id="SignalP"/>
    </source>
</evidence>
<dbReference type="RefSeq" id="WP_128466269.1">
    <property type="nucleotide sequence ID" value="NZ_CP035108.1"/>
</dbReference>
<evidence type="ECO:0000259" key="2">
    <source>
        <dbReference type="Pfam" id="PF12706"/>
    </source>
</evidence>
<keyword evidence="4" id="KW-1185">Reference proteome</keyword>
<feature type="domain" description="Metallo-beta-lactamase" evidence="2">
    <location>
        <begin position="98"/>
        <end position="295"/>
    </location>
</feature>
<dbReference type="InterPro" id="IPR001279">
    <property type="entry name" value="Metallo-B-lactamas"/>
</dbReference>
<feature type="signal peptide" evidence="1">
    <location>
        <begin position="1"/>
        <end position="19"/>
    </location>
</feature>
<dbReference type="PIRSF" id="PIRSF038896">
    <property type="entry name" value="NAPE-PLD"/>
    <property type="match status" value="1"/>
</dbReference>
<dbReference type="OrthoDB" id="9805728at2"/>
<dbReference type="GO" id="GO:0008270">
    <property type="term" value="F:zinc ion binding"/>
    <property type="evidence" value="ECO:0007669"/>
    <property type="project" value="InterPro"/>
</dbReference>
<accession>A0A3R5XWN1</accession>
<dbReference type="Pfam" id="PF12706">
    <property type="entry name" value="Lactamase_B_2"/>
    <property type="match status" value="1"/>
</dbReference>
<dbReference type="SUPFAM" id="SSF56281">
    <property type="entry name" value="Metallo-hydrolase/oxidoreductase"/>
    <property type="match status" value="1"/>
</dbReference>
<organism evidence="3 4">
    <name type="scientific">Geovibrio thiophilus</name>
    <dbReference type="NCBI Taxonomy" id="139438"/>
    <lineage>
        <taxon>Bacteria</taxon>
        <taxon>Pseudomonadati</taxon>
        <taxon>Deferribacterota</taxon>
        <taxon>Deferribacteres</taxon>
        <taxon>Deferribacterales</taxon>
        <taxon>Geovibrionaceae</taxon>
        <taxon>Geovibrio</taxon>
    </lineage>
</organism>
<dbReference type="EMBL" id="CP035108">
    <property type="protein sequence ID" value="QAR32983.1"/>
    <property type="molecule type" value="Genomic_DNA"/>
</dbReference>
<dbReference type="AlphaFoldDB" id="A0A3R5XWN1"/>
<evidence type="ECO:0000313" key="4">
    <source>
        <dbReference type="Proteomes" id="UP000287502"/>
    </source>
</evidence>
<sequence>MDLRIILLALFMAGCSASAKVERAQVNAPFDGERFYNYDPRPERSRWDVWKWRFSSNKAEWPEWVDSTPQKIPNGRVDGLSVTFINHSTFLIQTDGLNILTDPFFSYRASPFTWAGPKRVRDAGVRMEDLPPVDVILISHNHYEHMDKPALEKLHGLFPDAAVYTGLGNVPDIRETGFKNVTEMDWWEETEFKGLKITFVPARHFSARTLWDRNMTLWGGFVLTGSSGNIYFAGDTAKGSHDKMIADKFGSFELALIPIGAYEPRWFMKYSHVNPEESVQIHQEINSKFSIGGHFGTVQLTDEGIDEPAADLVKAREAAGLAESEFIVPEFGATYVVR</sequence>
<dbReference type="InterPro" id="IPR036866">
    <property type="entry name" value="RibonucZ/Hydroxyglut_hydro"/>
</dbReference>
<reference evidence="3 4" key="1">
    <citation type="submission" date="2019-01" db="EMBL/GenBank/DDBJ databases">
        <title>Geovibrio thiophilus DSM 11263, complete genome.</title>
        <authorList>
            <person name="Spring S."/>
            <person name="Bunk B."/>
            <person name="Sproer C."/>
        </authorList>
    </citation>
    <scope>NUCLEOTIDE SEQUENCE [LARGE SCALE GENOMIC DNA]</scope>
    <source>
        <strain evidence="3 4">DSM 11263</strain>
    </source>
</reference>
<proteinExistence type="predicted"/>